<dbReference type="OrthoDB" id="3295034at2"/>
<dbReference type="GeneID" id="300099399"/>
<keyword evidence="3" id="KW-1185">Reference proteome</keyword>
<keyword evidence="1" id="KW-0812">Transmembrane</keyword>
<dbReference type="RefSeq" id="WP_031182602.1">
    <property type="nucleotide sequence ID" value="NZ_CP032229.1"/>
</dbReference>
<dbReference type="Proteomes" id="UP000292547">
    <property type="component" value="Chromosome"/>
</dbReference>
<dbReference type="EMBL" id="CP032229">
    <property type="protein sequence ID" value="QBJ90724.1"/>
    <property type="molecule type" value="Genomic_DNA"/>
</dbReference>
<reference evidence="2 3" key="1">
    <citation type="submission" date="2018-08" db="EMBL/GenBank/DDBJ databases">
        <title>The complete genome sequence of Streptomyces seoulensis, a pioneer strain for nickel superoxide dismutase discovery.</title>
        <authorList>
            <person name="Shin J."/>
            <person name="Lee J.-S."/>
            <person name="Lee E.-J."/>
            <person name="Youn H.-D."/>
        </authorList>
    </citation>
    <scope>NUCLEOTIDE SEQUENCE [LARGE SCALE GENOMIC DNA]</scope>
    <source>
        <strain evidence="2 3">KCTC 9819</strain>
    </source>
</reference>
<feature type="transmembrane region" description="Helical" evidence="1">
    <location>
        <begin position="6"/>
        <end position="26"/>
    </location>
</feature>
<sequence length="135" mass="15075">MDTTWWLALVAVLLLALVATLVDGWGRGHRQRRARRRPPSTEELTGRPRAGDIWWAEPLPCLVLAVRDGHATVARITGRPEEERPDLIPLPGGVLGEGARFLDAGELHEVPVEELRHRVGEVDPVLWDRVRHLAG</sequence>
<evidence type="ECO:0000313" key="3">
    <source>
        <dbReference type="Proteomes" id="UP000292547"/>
    </source>
</evidence>
<proteinExistence type="predicted"/>
<organism evidence="2 3">
    <name type="scientific">Streptomyces seoulensis</name>
    <dbReference type="NCBI Taxonomy" id="73044"/>
    <lineage>
        <taxon>Bacteria</taxon>
        <taxon>Bacillati</taxon>
        <taxon>Actinomycetota</taxon>
        <taxon>Actinomycetes</taxon>
        <taxon>Kitasatosporales</taxon>
        <taxon>Streptomycetaceae</taxon>
        <taxon>Streptomyces</taxon>
    </lineage>
</organism>
<dbReference type="AlphaFoldDB" id="A0A4P6TVU7"/>
<evidence type="ECO:0000313" key="2">
    <source>
        <dbReference type="EMBL" id="QBJ90724.1"/>
    </source>
</evidence>
<dbReference type="KEGG" id="sseo:D0Z67_10695"/>
<accession>A0A4P6TVU7</accession>
<gene>
    <name evidence="2" type="ORF">D0Z67_10695</name>
</gene>
<name>A0A4P6TVU7_STRSO</name>
<keyword evidence="1" id="KW-0472">Membrane</keyword>
<keyword evidence="1" id="KW-1133">Transmembrane helix</keyword>
<evidence type="ECO:0000256" key="1">
    <source>
        <dbReference type="SAM" id="Phobius"/>
    </source>
</evidence>
<protein>
    <submittedName>
        <fullName evidence="2">Type II toxin-antitoxin system PemK/MazF family toxin</fullName>
    </submittedName>
</protein>